<organism evidence="1 2">
    <name type="scientific">Phaeosphaeria nodorum (strain SN15 / ATCC MYA-4574 / FGSC 10173)</name>
    <name type="common">Glume blotch fungus</name>
    <name type="synonym">Parastagonospora nodorum</name>
    <dbReference type="NCBI Taxonomy" id="321614"/>
    <lineage>
        <taxon>Eukaryota</taxon>
        <taxon>Fungi</taxon>
        <taxon>Dikarya</taxon>
        <taxon>Ascomycota</taxon>
        <taxon>Pezizomycotina</taxon>
        <taxon>Dothideomycetes</taxon>
        <taxon>Pleosporomycetidae</taxon>
        <taxon>Pleosporales</taxon>
        <taxon>Pleosporineae</taxon>
        <taxon>Phaeosphaeriaceae</taxon>
        <taxon>Parastagonospora</taxon>
    </lineage>
</organism>
<keyword evidence="2" id="KW-1185">Reference proteome</keyword>
<dbReference type="CDD" id="cd09917">
    <property type="entry name" value="F-box_SF"/>
    <property type="match status" value="1"/>
</dbReference>
<protein>
    <recommendedName>
        <fullName evidence="3">F-box domain-containing protein</fullName>
    </recommendedName>
</protein>
<dbReference type="AlphaFoldDB" id="A0A7U2I7H7"/>
<name>A0A7U2I7H7_PHANO</name>
<dbReference type="InterPro" id="IPR036047">
    <property type="entry name" value="F-box-like_dom_sf"/>
</dbReference>
<reference evidence="2" key="1">
    <citation type="journal article" date="2021" name="BMC Genomics">
        <title>Chromosome-level genome assembly and manually-curated proteome of model necrotroph Parastagonospora nodorum Sn15 reveals a genome-wide trove of candidate effector homologs, and redundancy of virulence-related functions within an accessory chromosome.</title>
        <authorList>
            <person name="Bertazzoni S."/>
            <person name="Jones D.A.B."/>
            <person name="Phan H.T."/>
            <person name="Tan K.-C."/>
            <person name="Hane J.K."/>
        </authorList>
    </citation>
    <scope>NUCLEOTIDE SEQUENCE [LARGE SCALE GENOMIC DNA]</scope>
    <source>
        <strain evidence="2">SN15 / ATCC MYA-4574 / FGSC 10173)</strain>
    </source>
</reference>
<dbReference type="Proteomes" id="UP000663193">
    <property type="component" value="Chromosome 18"/>
</dbReference>
<proteinExistence type="predicted"/>
<gene>
    <name evidence="1" type="ORF">JI435_108720</name>
</gene>
<evidence type="ECO:0008006" key="3">
    <source>
        <dbReference type="Google" id="ProtNLM"/>
    </source>
</evidence>
<dbReference type="VEuPathDB" id="FungiDB:JI435_108720"/>
<dbReference type="EMBL" id="CP069040">
    <property type="protein sequence ID" value="QRD04955.1"/>
    <property type="molecule type" value="Genomic_DNA"/>
</dbReference>
<sequence>MSLEDVTCRFTSRWHIEVSKKENSHEYPSEQSFIVATSSTTRDNATSTPKLLKLTIDLVHNCQWVCRSMPSKTGTTSAAGGSLATIAELVELIILNLGYHDILRVCLVSRFWCAIIRNSQKLQRVLHKLPTPTGVDLNPHFEPGSVESRNSLVPQEVHAGQPILNLCEQLTEYFLEEMRPETSHAMLAECYKRYNNKRFRYRFSCRNIRRPDGWPGGFKEIFCYICECFHTQFKFENLHPLLAELEDVQICFRGQVSHILFTANTRYDPKLPRSCFDHIIADFRELATLLTNARDIMDHNQLHNDLLTRPLSTRLVSATGLNIAENMCGITLGEAIPLLIKALSTALERRQRSLVAQVAEMVRTDFSPSFESAYQMQTFSMQPVHYAAFPTEADWNDHKADFPNILSMFKDAVRETGLVKDAAEMEHDPVQ</sequence>
<dbReference type="OrthoDB" id="3800738at2759"/>
<accession>A0A7U2I7H7</accession>
<evidence type="ECO:0000313" key="2">
    <source>
        <dbReference type="Proteomes" id="UP000663193"/>
    </source>
</evidence>
<evidence type="ECO:0000313" key="1">
    <source>
        <dbReference type="EMBL" id="QRD04955.1"/>
    </source>
</evidence>
<dbReference type="SUPFAM" id="SSF81383">
    <property type="entry name" value="F-box domain"/>
    <property type="match status" value="1"/>
</dbReference>